<dbReference type="SUPFAM" id="SSF53098">
    <property type="entry name" value="Ribonuclease H-like"/>
    <property type="match status" value="1"/>
</dbReference>
<dbReference type="InterPro" id="IPR001584">
    <property type="entry name" value="Integrase_cat-core"/>
</dbReference>
<dbReference type="PANTHER" id="PTHR11439">
    <property type="entry name" value="GAG-POL-RELATED RETROTRANSPOSON"/>
    <property type="match status" value="1"/>
</dbReference>
<name>A0ABM1RSC3_CAMSA</name>
<dbReference type="GeneID" id="104699096"/>
<proteinExistence type="predicted"/>
<dbReference type="PANTHER" id="PTHR11439:SF498">
    <property type="entry name" value="DNAK FAMILY PROTEIN"/>
    <property type="match status" value="1"/>
</dbReference>
<evidence type="ECO:0000256" key="1">
    <source>
        <dbReference type="SAM" id="MobiDB-lite"/>
    </source>
</evidence>
<organism evidence="3 4">
    <name type="scientific">Camelina sativa</name>
    <name type="common">False flax</name>
    <name type="synonym">Myagrum sativum</name>
    <dbReference type="NCBI Taxonomy" id="90675"/>
    <lineage>
        <taxon>Eukaryota</taxon>
        <taxon>Viridiplantae</taxon>
        <taxon>Streptophyta</taxon>
        <taxon>Embryophyta</taxon>
        <taxon>Tracheophyta</taxon>
        <taxon>Spermatophyta</taxon>
        <taxon>Magnoliopsida</taxon>
        <taxon>eudicotyledons</taxon>
        <taxon>Gunneridae</taxon>
        <taxon>Pentapetalae</taxon>
        <taxon>rosids</taxon>
        <taxon>malvids</taxon>
        <taxon>Brassicales</taxon>
        <taxon>Brassicaceae</taxon>
        <taxon>Camelineae</taxon>
        <taxon>Camelina</taxon>
    </lineage>
</organism>
<reference evidence="3" key="1">
    <citation type="journal article" date="2014" name="Nat. Commun.">
        <title>The emerging biofuel crop Camelina sativa retains a highly undifferentiated hexaploid genome structure.</title>
        <authorList>
            <person name="Kagale S."/>
            <person name="Koh C."/>
            <person name="Nixon J."/>
            <person name="Bollina V."/>
            <person name="Clarke W.E."/>
            <person name="Tuteja R."/>
            <person name="Spillane C."/>
            <person name="Robinson S.J."/>
            <person name="Links M.G."/>
            <person name="Clarke C."/>
            <person name="Higgins E.E."/>
            <person name="Huebert T."/>
            <person name="Sharpe A.G."/>
            <person name="Parkin I.A."/>
        </authorList>
    </citation>
    <scope>NUCLEOTIDE SEQUENCE [LARGE SCALE GENOMIC DNA]</scope>
    <source>
        <strain evidence="3">cv. DH55</strain>
    </source>
</reference>
<protein>
    <submittedName>
        <fullName evidence="4">Uncharacterized protein LOC104699096</fullName>
    </submittedName>
</protein>
<feature type="region of interest" description="Disordered" evidence="1">
    <location>
        <begin position="1"/>
        <end position="26"/>
    </location>
</feature>
<dbReference type="SUPFAM" id="SSF56672">
    <property type="entry name" value="DNA/RNA polymerases"/>
    <property type="match status" value="1"/>
</dbReference>
<dbReference type="InterPro" id="IPR005162">
    <property type="entry name" value="Retrotrans_gag_dom"/>
</dbReference>
<dbReference type="Pfam" id="PF07727">
    <property type="entry name" value="RVT_2"/>
    <property type="match status" value="2"/>
</dbReference>
<dbReference type="Pfam" id="PF25597">
    <property type="entry name" value="SH3_retrovirus"/>
    <property type="match status" value="1"/>
</dbReference>
<dbReference type="InterPro" id="IPR013103">
    <property type="entry name" value="RVT_2"/>
</dbReference>
<dbReference type="Proteomes" id="UP000694864">
    <property type="component" value="Chromosome 6"/>
</dbReference>
<dbReference type="InterPro" id="IPR025724">
    <property type="entry name" value="GAG-pre-integrase_dom"/>
</dbReference>
<reference evidence="4" key="2">
    <citation type="submission" date="2025-08" db="UniProtKB">
        <authorList>
            <consortium name="RefSeq"/>
        </authorList>
    </citation>
    <scope>IDENTIFICATION</scope>
    <source>
        <tissue evidence="4">Leaf</tissue>
    </source>
</reference>
<keyword evidence="3" id="KW-1185">Reference proteome</keyword>
<feature type="compositionally biased region" description="Polar residues" evidence="1">
    <location>
        <begin position="1"/>
        <end position="16"/>
    </location>
</feature>
<gene>
    <name evidence="4" type="primary">LOC104699096</name>
</gene>
<dbReference type="Gene3D" id="3.30.420.10">
    <property type="entry name" value="Ribonuclease H-like superfamily/Ribonuclease H"/>
    <property type="match status" value="1"/>
</dbReference>
<evidence type="ECO:0000259" key="2">
    <source>
        <dbReference type="PROSITE" id="PS50994"/>
    </source>
</evidence>
<sequence length="1305" mass="145185">MASNPQNCPVTPNLTSESRRPTDQYENPYFLHSSDHAGMVLVSDRLTTGSEFHSWRRSVRMALNVRNKLGFIDGTIPKPPDDHPDAAFWSRCNDMVITWLMSSVSKHIGQSLLYMATASAIWLDLMSRFRQDDAPRVFELEQRLSTLQQGSMDVTTYYTALVTLWEELKNYIDVHVCTCGKCECNAALMWEKLQQRSRVTKFLMGLNEAYQPTRRHILMLKPMPSIGEVFHMVTEDERQKNIQPATKIDNVAFQASGPSDNVGYNPMAPSPNGYFSGPTDNTAYAAFRPHQKPYCTHCNRVGHTIQKCFKLHGYPPSHRNAQRPPMQQVLSQSAPPRASFSIGQPQVATNLDLSSFTSDQIQSLVHQLSTQTKASEQPSSYPSATITEHGAMAATSSSGATSHVCSDLSLFSETFPVTGVTVSLPNGTRVAITHTCTDHTRDLMIGKGVLIHCLYILEHHDISASANSVSASFSGSLQVDGRVWHQRLGHPSSVKLQYMSGTLPMFISNSSSHDHCDICPLAKQKKLPFVSHSKLSALPFDLIHIDTWGPFSVESIEGYRYFLTIVDDCTRITWIYMMRNKNDVLSIFPSFVKHVQTQYNSVIKIVRSDNAPELGFSQLVKDHGYPSGYKGYKVLNLETNVVHITRNIVFHEHIFPFKNVTPSLPTTDLFSKMVLPLPVSTEIELVENTHSLPLSVPVPSSSSSSLPSSSSSVVATPDEIVTVATGQVAQNNDRPRRQAKAPGYLSNYHCNLTNTSFSNLTSLDLSMSDSSSSSILALCNLAQLSENFSPSDPLVVYPLDFVLTYSKLSPSYQFYVLSCSIESEPQNFKQAMAHPYFPKAMDVEIVALEQLGTWSVVYLPPDGSIDRYKARLVAKGYTQMEGIDYIDTFSLVAKLASVKLLRRGDLHESSTRIYSSGRCTTPNAVCRLHKSLYGLKQASWQWYHCFSGVILGAGFSQSPGDNTLFVKQRGTRFIALLVYVDDIMIASNNDSDLQELKTVLHAAFKIKDMGAPKFFLGLEIARNSSGISICQRKYALDILASTGLLACKPCSVPMNPNVHYTKDMGTPLDSARATSYRELIGRLLYLTITPPYITFAVNNLSQFLSCPADVHLQAAYQICHYLKGNPGQGLYYAASSEPCLNAFSDADWGTCPETRRSIYGFCVYLGKSLISWKSKKQQVTSRSSTESEYRSMALATCELLWLNQLLKDLRITVTSPAQLFCDNKSAIHIATNPVFHERTKHIEIDCHTVRDQMKNGFLKLFHVSSANQHADILTKALQPGPFYSLLGRMSISSLFHPSHISVSEA</sequence>
<dbReference type="InterPro" id="IPR029472">
    <property type="entry name" value="Copia-like_N"/>
</dbReference>
<dbReference type="InterPro" id="IPR012337">
    <property type="entry name" value="RNaseH-like_sf"/>
</dbReference>
<dbReference type="PROSITE" id="PS50994">
    <property type="entry name" value="INTEGRASE"/>
    <property type="match status" value="1"/>
</dbReference>
<accession>A0ABM1RSC3</accession>
<feature type="domain" description="Integrase catalytic" evidence="2">
    <location>
        <begin position="524"/>
        <end position="622"/>
    </location>
</feature>
<dbReference type="CDD" id="cd09272">
    <property type="entry name" value="RNase_HI_RT_Ty1"/>
    <property type="match status" value="1"/>
</dbReference>
<dbReference type="InterPro" id="IPR043502">
    <property type="entry name" value="DNA/RNA_pol_sf"/>
</dbReference>
<evidence type="ECO:0000313" key="3">
    <source>
        <dbReference type="Proteomes" id="UP000694864"/>
    </source>
</evidence>
<dbReference type="InterPro" id="IPR036397">
    <property type="entry name" value="RNaseH_sf"/>
</dbReference>
<evidence type="ECO:0000313" key="4">
    <source>
        <dbReference type="RefSeq" id="XP_019101911.1"/>
    </source>
</evidence>
<dbReference type="RefSeq" id="XP_019101911.1">
    <property type="nucleotide sequence ID" value="XM_019246366.1"/>
</dbReference>
<dbReference type="InterPro" id="IPR057670">
    <property type="entry name" value="SH3_retrovirus"/>
</dbReference>
<dbReference type="Pfam" id="PF03732">
    <property type="entry name" value="Retrotrans_gag"/>
    <property type="match status" value="1"/>
</dbReference>
<dbReference type="Pfam" id="PF13976">
    <property type="entry name" value="gag_pre-integrs"/>
    <property type="match status" value="1"/>
</dbReference>
<dbReference type="Pfam" id="PF14244">
    <property type="entry name" value="Retrotran_gag_3"/>
    <property type="match status" value="1"/>
</dbReference>